<proteinExistence type="inferred from homology"/>
<dbReference type="Proteomes" id="UP000435357">
    <property type="component" value="Unassembled WGS sequence"/>
</dbReference>
<comment type="function">
    <text evidence="3 4">Participates actively in the response to hyperosmotic and heat shock by preventing the aggregation of stress-denatured proteins, in association with DnaK and GrpE. It is the nucleotide exchange factor for DnaK and may function as a thermosensor. Unfolded proteins bind initially to DnaJ; upon interaction with the DnaJ-bound protein, DnaK hydrolyzes its bound ATP, resulting in the formation of a stable complex. GrpE releases ADP from DnaK; ATP binding to DnaK triggers the release of the substrate protein, thus completing the reaction cycle. Several rounds of ATP-dependent interactions between DnaJ, DnaK and GrpE are required for fully efficient folding.</text>
</comment>
<accession>A0A6N6MAH6</accession>
<dbReference type="HAMAP" id="MF_01151">
    <property type="entry name" value="GrpE"/>
    <property type="match status" value="1"/>
</dbReference>
<dbReference type="Gene3D" id="3.90.20.20">
    <property type="match status" value="1"/>
</dbReference>
<keyword evidence="8" id="KW-1185">Reference proteome</keyword>
<dbReference type="PANTHER" id="PTHR21237">
    <property type="entry name" value="GRPE PROTEIN"/>
    <property type="match status" value="1"/>
</dbReference>
<feature type="compositionally biased region" description="Basic and acidic residues" evidence="6">
    <location>
        <begin position="7"/>
        <end position="21"/>
    </location>
</feature>
<dbReference type="Gene3D" id="2.30.22.10">
    <property type="entry name" value="Head domain of nucleotide exchange factor GrpE"/>
    <property type="match status" value="1"/>
</dbReference>
<comment type="subunit">
    <text evidence="3">Homodimer.</text>
</comment>
<evidence type="ECO:0000256" key="2">
    <source>
        <dbReference type="ARBA" id="ARBA00023186"/>
    </source>
</evidence>
<dbReference type="SUPFAM" id="SSF58014">
    <property type="entry name" value="Coiled-coil domain of nucleotide exchange factor GrpE"/>
    <property type="match status" value="1"/>
</dbReference>
<comment type="caution">
    <text evidence="7">The sequence shown here is derived from an EMBL/GenBank/DDBJ whole genome shotgun (WGS) entry which is preliminary data.</text>
</comment>
<evidence type="ECO:0000256" key="3">
    <source>
        <dbReference type="HAMAP-Rule" id="MF_01151"/>
    </source>
</evidence>
<comment type="similarity">
    <text evidence="1 3 5">Belongs to the GrpE family.</text>
</comment>
<feature type="compositionally biased region" description="Basic and acidic residues" evidence="6">
    <location>
        <begin position="29"/>
        <end position="59"/>
    </location>
</feature>
<name>A0A6N6MAH6_9FLAO</name>
<keyword evidence="2 3" id="KW-0143">Chaperone</keyword>
<organism evidence="7 8">
    <name type="scientific">Salibacter halophilus</name>
    <dbReference type="NCBI Taxonomy" id="1803916"/>
    <lineage>
        <taxon>Bacteria</taxon>
        <taxon>Pseudomonadati</taxon>
        <taxon>Bacteroidota</taxon>
        <taxon>Flavobacteriia</taxon>
        <taxon>Flavobacteriales</taxon>
        <taxon>Salibacteraceae</taxon>
        <taxon>Salibacter</taxon>
    </lineage>
</organism>
<dbReference type="PANTHER" id="PTHR21237:SF23">
    <property type="entry name" value="GRPE PROTEIN HOMOLOG, MITOCHONDRIAL"/>
    <property type="match status" value="1"/>
</dbReference>
<evidence type="ECO:0000313" key="8">
    <source>
        <dbReference type="Proteomes" id="UP000435357"/>
    </source>
</evidence>
<dbReference type="SUPFAM" id="SSF51064">
    <property type="entry name" value="Head domain of nucleotide exchange factor GrpE"/>
    <property type="match status" value="1"/>
</dbReference>
<dbReference type="PRINTS" id="PR00773">
    <property type="entry name" value="GRPEPROTEIN"/>
</dbReference>
<dbReference type="OrthoDB" id="9812586at2"/>
<dbReference type="GO" id="GO:0006457">
    <property type="term" value="P:protein folding"/>
    <property type="evidence" value="ECO:0007669"/>
    <property type="project" value="InterPro"/>
</dbReference>
<dbReference type="InterPro" id="IPR013805">
    <property type="entry name" value="GrpE_CC"/>
</dbReference>
<dbReference type="Pfam" id="PF01025">
    <property type="entry name" value="GrpE"/>
    <property type="match status" value="1"/>
</dbReference>
<evidence type="ECO:0000256" key="6">
    <source>
        <dbReference type="SAM" id="MobiDB-lite"/>
    </source>
</evidence>
<sequence>MSKKDKKNQNTDKEKDIKNEEQSAQNEQTEEKAVDEKETDNSNGSDQKEDKKEPTWEDKYNDLNDKYLRLYSEFENFRRRTAKERVEMMSNAGSDMIKEVLPVLDDMERAIESNKDSDDIESIKEGFNLVHNKLFKTLEGKGLKPMNSIGEEFDPETADAIAKIPAPEKKMKGKVVDVVEKGYYLNDSILRYAKVVVGE</sequence>
<evidence type="ECO:0000256" key="1">
    <source>
        <dbReference type="ARBA" id="ARBA00009054"/>
    </source>
</evidence>
<evidence type="ECO:0000256" key="5">
    <source>
        <dbReference type="RuleBase" id="RU004478"/>
    </source>
</evidence>
<protein>
    <recommendedName>
        <fullName evidence="3 4">Protein GrpE</fullName>
    </recommendedName>
    <alternativeName>
        <fullName evidence="3">HSP-70 cofactor</fullName>
    </alternativeName>
</protein>
<dbReference type="EMBL" id="WACR01000001">
    <property type="protein sequence ID" value="KAB1066252.1"/>
    <property type="molecule type" value="Genomic_DNA"/>
</dbReference>
<reference evidence="7 8" key="1">
    <citation type="submission" date="2019-09" db="EMBL/GenBank/DDBJ databases">
        <title>Genomes of Cryomorphaceae.</title>
        <authorList>
            <person name="Bowman J.P."/>
        </authorList>
    </citation>
    <scope>NUCLEOTIDE SEQUENCE [LARGE SCALE GENOMIC DNA]</scope>
    <source>
        <strain evidence="7 8">KCTC 52047</strain>
    </source>
</reference>
<gene>
    <name evidence="3" type="primary">grpE</name>
    <name evidence="7" type="ORF">F3059_01895</name>
</gene>
<dbReference type="AlphaFoldDB" id="A0A6N6MAH6"/>
<dbReference type="GO" id="GO:0051082">
    <property type="term" value="F:unfolded protein binding"/>
    <property type="evidence" value="ECO:0007669"/>
    <property type="project" value="TreeGrafter"/>
</dbReference>
<evidence type="ECO:0000313" key="7">
    <source>
        <dbReference type="EMBL" id="KAB1066252.1"/>
    </source>
</evidence>
<comment type="subcellular location">
    <subcellularLocation>
        <location evidence="3">Cytoplasm</location>
    </subcellularLocation>
</comment>
<dbReference type="GO" id="GO:0051087">
    <property type="term" value="F:protein-folding chaperone binding"/>
    <property type="evidence" value="ECO:0007669"/>
    <property type="project" value="InterPro"/>
</dbReference>
<dbReference type="InterPro" id="IPR000740">
    <property type="entry name" value="GrpE"/>
</dbReference>
<feature type="region of interest" description="Disordered" evidence="6">
    <location>
        <begin position="1"/>
        <end position="59"/>
    </location>
</feature>
<dbReference type="CDD" id="cd00446">
    <property type="entry name" value="GrpE"/>
    <property type="match status" value="1"/>
</dbReference>
<dbReference type="RefSeq" id="WP_151166240.1">
    <property type="nucleotide sequence ID" value="NZ_WACR01000001.1"/>
</dbReference>
<dbReference type="GO" id="GO:0042803">
    <property type="term" value="F:protein homodimerization activity"/>
    <property type="evidence" value="ECO:0007669"/>
    <property type="project" value="InterPro"/>
</dbReference>
<dbReference type="GO" id="GO:0005737">
    <property type="term" value="C:cytoplasm"/>
    <property type="evidence" value="ECO:0007669"/>
    <property type="project" value="UniProtKB-SubCell"/>
</dbReference>
<dbReference type="InterPro" id="IPR009012">
    <property type="entry name" value="GrpE_head"/>
</dbReference>
<dbReference type="PROSITE" id="PS01071">
    <property type="entry name" value="GRPE"/>
    <property type="match status" value="1"/>
</dbReference>
<keyword evidence="3" id="KW-0963">Cytoplasm</keyword>
<dbReference type="GO" id="GO:0000774">
    <property type="term" value="F:adenyl-nucleotide exchange factor activity"/>
    <property type="evidence" value="ECO:0007669"/>
    <property type="project" value="InterPro"/>
</dbReference>
<keyword evidence="3 4" id="KW-0346">Stress response</keyword>
<evidence type="ECO:0000256" key="4">
    <source>
        <dbReference type="RuleBase" id="RU000639"/>
    </source>
</evidence>